<dbReference type="CDD" id="cd07409">
    <property type="entry name" value="MPP_CD73_N"/>
    <property type="match status" value="1"/>
</dbReference>
<name>A0A8W8JCH7_MAGGI</name>
<dbReference type="InterPro" id="IPR006179">
    <property type="entry name" value="5_nucleotidase/apyrase"/>
</dbReference>
<dbReference type="GO" id="GO:0005886">
    <property type="term" value="C:plasma membrane"/>
    <property type="evidence" value="ECO:0007669"/>
    <property type="project" value="TreeGrafter"/>
</dbReference>
<evidence type="ECO:0000313" key="12">
    <source>
        <dbReference type="Proteomes" id="UP000005408"/>
    </source>
</evidence>
<dbReference type="GO" id="GO:0008253">
    <property type="term" value="F:5'-nucleotidase activity"/>
    <property type="evidence" value="ECO:0007669"/>
    <property type="project" value="UniProtKB-EC"/>
</dbReference>
<dbReference type="Gene3D" id="3.90.780.10">
    <property type="entry name" value="5'-Nucleotidase, C-terminal domain"/>
    <property type="match status" value="1"/>
</dbReference>
<keyword evidence="7 8" id="KW-0378">Hydrolase</keyword>
<evidence type="ECO:0000259" key="10">
    <source>
        <dbReference type="Pfam" id="PF02872"/>
    </source>
</evidence>
<evidence type="ECO:0000256" key="3">
    <source>
        <dbReference type="ARBA" id="ARBA00012643"/>
    </source>
</evidence>
<dbReference type="Gene3D" id="3.60.21.10">
    <property type="match status" value="1"/>
</dbReference>
<evidence type="ECO:0000313" key="11">
    <source>
        <dbReference type="EnsemblMetazoa" id="G17848.11:cds"/>
    </source>
</evidence>
<dbReference type="FunFam" id="3.60.21.10:FF:000020">
    <property type="entry name" value="NT5E isoform 4"/>
    <property type="match status" value="1"/>
</dbReference>
<dbReference type="InterPro" id="IPR006146">
    <property type="entry name" value="5'-Nucleotdase_CS"/>
</dbReference>
<keyword evidence="4" id="KW-0479">Metal-binding</keyword>
<comment type="similarity">
    <text evidence="2 8">Belongs to the 5'-nucleotidase family.</text>
</comment>
<dbReference type="Pfam" id="PF02872">
    <property type="entry name" value="5_nucleotid_C"/>
    <property type="match status" value="1"/>
</dbReference>
<organism evidence="11 12">
    <name type="scientific">Magallana gigas</name>
    <name type="common">Pacific oyster</name>
    <name type="synonym">Crassostrea gigas</name>
    <dbReference type="NCBI Taxonomy" id="29159"/>
    <lineage>
        <taxon>Eukaryota</taxon>
        <taxon>Metazoa</taxon>
        <taxon>Spiralia</taxon>
        <taxon>Lophotrochozoa</taxon>
        <taxon>Mollusca</taxon>
        <taxon>Bivalvia</taxon>
        <taxon>Autobranchia</taxon>
        <taxon>Pteriomorphia</taxon>
        <taxon>Ostreida</taxon>
        <taxon>Ostreoidea</taxon>
        <taxon>Ostreidae</taxon>
        <taxon>Magallana</taxon>
    </lineage>
</organism>
<dbReference type="GO" id="GO:0000166">
    <property type="term" value="F:nucleotide binding"/>
    <property type="evidence" value="ECO:0007669"/>
    <property type="project" value="UniProtKB-KW"/>
</dbReference>
<dbReference type="EC" id="3.1.3.5" evidence="3"/>
<dbReference type="Proteomes" id="UP000005408">
    <property type="component" value="Unassembled WGS sequence"/>
</dbReference>
<sequence length="584" mass="65166">MSGSHPILCLTLLLNYVTCASSYNLVLLHTNDVHAHIEEMNKYASGCKASDRDKRECYGGVARRVTKINEIRGMDPNHTLLLDAGDQFQGTLWFNIYNGQEAARFMNEMKYDAMSLGNHEFDNGVEGLIPFMENVTFPIVCCNLDTSQQPNMIGLFSRHEILNKGGKRIAIIGYLTEDTSFISNPGKHLHFYDVVDSVKAEVQKIKSMTPKVDILIGVGHYGYGNDKKLAHAVPDLDIIVGGHTHTFLYDMTGPLPSNDEPEGPYPTIVDHGTRKTLIVQDYFAGKYLGFLNITFDSNNNVESWDGLPILLDNNTLQDPNILAEVTEMSKELEAEKQKVVGYSAVYLEGDSKVCRLMECNLGNLITDGMVSHHAHKIPLNGSWSDAAIAILNSGGIRAPIERGNISRGDVLTTMPFRNNVDLINLQGKYLRQALEHSVQHYDKLNRAGAFLQVSGLRVTYDLCKPPGQRVVSAYTRCRRCSSPRYSLLNDDKIYTIVTLDFVIRGGDGFKVIHDHHTDHQPFNEIDSDVFTSYLQSNSPIIKGEEGRITLLEDCAASNSMIIKPNAFNLFVIPLVFFNILLCLL</sequence>
<keyword evidence="6 8" id="KW-0547">Nucleotide-binding</keyword>
<dbReference type="PRINTS" id="PR01607">
    <property type="entry name" value="APYRASEFAMLY"/>
</dbReference>
<evidence type="ECO:0000256" key="6">
    <source>
        <dbReference type="ARBA" id="ARBA00022741"/>
    </source>
</evidence>
<keyword evidence="12" id="KW-1185">Reference proteome</keyword>
<dbReference type="PROSITE" id="PS00785">
    <property type="entry name" value="5_NUCLEOTIDASE_1"/>
    <property type="match status" value="1"/>
</dbReference>
<proteinExistence type="inferred from homology"/>
<dbReference type="InterPro" id="IPR036907">
    <property type="entry name" value="5'-Nucleotdase_C_sf"/>
</dbReference>
<feature type="domain" description="Calcineurin-like phosphoesterase" evidence="9">
    <location>
        <begin position="27"/>
        <end position="246"/>
    </location>
</feature>
<feature type="signal peptide" evidence="8">
    <location>
        <begin position="1"/>
        <end position="22"/>
    </location>
</feature>
<dbReference type="Pfam" id="PF00149">
    <property type="entry name" value="Metallophos"/>
    <property type="match status" value="1"/>
</dbReference>
<dbReference type="OMA" id="PERENRM"/>
<feature type="chain" id="PRO_5036517569" description="5'-nucleotidase" evidence="8">
    <location>
        <begin position="23"/>
        <end position="584"/>
    </location>
</feature>
<feature type="domain" description="5'-Nucleotidase C-terminal" evidence="10">
    <location>
        <begin position="339"/>
        <end position="512"/>
    </location>
</feature>
<dbReference type="AlphaFoldDB" id="A0A8W8JCH7"/>
<dbReference type="PANTHER" id="PTHR11575:SF24">
    <property type="entry name" value="5'-NUCLEOTIDASE"/>
    <property type="match status" value="1"/>
</dbReference>
<dbReference type="InterPro" id="IPR008334">
    <property type="entry name" value="5'-Nucleotdase_C"/>
</dbReference>
<evidence type="ECO:0000256" key="1">
    <source>
        <dbReference type="ARBA" id="ARBA00000815"/>
    </source>
</evidence>
<dbReference type="GeneID" id="105343050"/>
<dbReference type="EnsemblMetazoa" id="G17848.11">
    <property type="protein sequence ID" value="G17848.11:cds"/>
    <property type="gene ID" value="G17848"/>
</dbReference>
<dbReference type="PROSITE" id="PS00786">
    <property type="entry name" value="5_NUCLEOTIDASE_2"/>
    <property type="match status" value="1"/>
</dbReference>
<evidence type="ECO:0000256" key="5">
    <source>
        <dbReference type="ARBA" id="ARBA00022729"/>
    </source>
</evidence>
<dbReference type="InterPro" id="IPR029052">
    <property type="entry name" value="Metallo-depent_PP-like"/>
</dbReference>
<dbReference type="KEGG" id="crg:105343050"/>
<dbReference type="SUPFAM" id="SSF55816">
    <property type="entry name" value="5'-nucleotidase (syn. UDP-sugar hydrolase), C-terminal domain"/>
    <property type="match status" value="1"/>
</dbReference>
<evidence type="ECO:0000259" key="9">
    <source>
        <dbReference type="Pfam" id="PF00149"/>
    </source>
</evidence>
<dbReference type="InterPro" id="IPR004843">
    <property type="entry name" value="Calcineurin-like_PHP"/>
</dbReference>
<dbReference type="PANTHER" id="PTHR11575">
    <property type="entry name" value="5'-NUCLEOTIDASE-RELATED"/>
    <property type="match status" value="1"/>
</dbReference>
<comment type="catalytic activity">
    <reaction evidence="1">
        <text>a ribonucleoside 5'-phosphate + H2O = a ribonucleoside + phosphate</text>
        <dbReference type="Rhea" id="RHEA:12484"/>
        <dbReference type="ChEBI" id="CHEBI:15377"/>
        <dbReference type="ChEBI" id="CHEBI:18254"/>
        <dbReference type="ChEBI" id="CHEBI:43474"/>
        <dbReference type="ChEBI" id="CHEBI:58043"/>
        <dbReference type="EC" id="3.1.3.5"/>
    </reaction>
</comment>
<evidence type="ECO:0000256" key="4">
    <source>
        <dbReference type="ARBA" id="ARBA00022723"/>
    </source>
</evidence>
<accession>A0A8W8JCH7</accession>
<evidence type="ECO:0000256" key="8">
    <source>
        <dbReference type="RuleBase" id="RU362119"/>
    </source>
</evidence>
<keyword evidence="5 8" id="KW-0732">Signal</keyword>
<dbReference type="FunFam" id="3.90.780.10:FF:000001">
    <property type="entry name" value="NT5E isoform 3"/>
    <property type="match status" value="1"/>
</dbReference>
<dbReference type="OrthoDB" id="7722975at2759"/>
<dbReference type="SUPFAM" id="SSF56300">
    <property type="entry name" value="Metallo-dependent phosphatases"/>
    <property type="match status" value="1"/>
</dbReference>
<dbReference type="GO" id="GO:0006196">
    <property type="term" value="P:AMP catabolic process"/>
    <property type="evidence" value="ECO:0007669"/>
    <property type="project" value="TreeGrafter"/>
</dbReference>
<dbReference type="RefSeq" id="XP_034332831.1">
    <property type="nucleotide sequence ID" value="XM_034476940.2"/>
</dbReference>
<protein>
    <recommendedName>
        <fullName evidence="3">5'-nucleotidase</fullName>
        <ecNumber evidence="3">3.1.3.5</ecNumber>
    </recommendedName>
</protein>
<evidence type="ECO:0000256" key="2">
    <source>
        <dbReference type="ARBA" id="ARBA00006654"/>
    </source>
</evidence>
<evidence type="ECO:0000256" key="7">
    <source>
        <dbReference type="ARBA" id="ARBA00022801"/>
    </source>
</evidence>
<dbReference type="GO" id="GO:0046872">
    <property type="term" value="F:metal ion binding"/>
    <property type="evidence" value="ECO:0007669"/>
    <property type="project" value="UniProtKB-KW"/>
</dbReference>
<reference evidence="11" key="1">
    <citation type="submission" date="2022-08" db="UniProtKB">
        <authorList>
            <consortium name="EnsemblMetazoa"/>
        </authorList>
    </citation>
    <scope>IDENTIFICATION</scope>
    <source>
        <strain evidence="11">05x7-T-G4-1.051#20</strain>
    </source>
</reference>